<evidence type="ECO:0000313" key="1">
    <source>
        <dbReference type="EMBL" id="KYP75558.1"/>
    </source>
</evidence>
<dbReference type="SUPFAM" id="SSF53098">
    <property type="entry name" value="Ribonuclease H-like"/>
    <property type="match status" value="1"/>
</dbReference>
<sequence length="115" mass="13614">MLGNKKVCKVIGINCIFENKNESFAKFKECKALIETQTNRMIKRFITDNGLEFCYEEFEQFCKKNRIDRLKAVRRIPRVRCLLIVAIKLKLANGEMWILQRVRHVPNLKKNLISL</sequence>
<gene>
    <name evidence="1" type="ORF">KK1_019748</name>
</gene>
<dbReference type="InterPro" id="IPR012337">
    <property type="entry name" value="RNaseH-like_sf"/>
</dbReference>
<proteinExistence type="predicted"/>
<dbReference type="Gramene" id="C.cajan_19192.t">
    <property type="protein sequence ID" value="C.cajan_19192.t"/>
    <property type="gene ID" value="C.cajan_19192"/>
</dbReference>
<protein>
    <recommendedName>
        <fullName evidence="3">Integrase catalytic domain-containing protein</fullName>
    </recommendedName>
</protein>
<accession>A0A151U8F7</accession>
<dbReference type="PANTHER" id="PTHR42648">
    <property type="entry name" value="TRANSPOSASE, PUTATIVE-RELATED"/>
    <property type="match status" value="1"/>
</dbReference>
<dbReference type="Proteomes" id="UP000075243">
    <property type="component" value="Chromosome 1"/>
</dbReference>
<organism evidence="1 2">
    <name type="scientific">Cajanus cajan</name>
    <name type="common">Pigeon pea</name>
    <name type="synonym">Cajanus indicus</name>
    <dbReference type="NCBI Taxonomy" id="3821"/>
    <lineage>
        <taxon>Eukaryota</taxon>
        <taxon>Viridiplantae</taxon>
        <taxon>Streptophyta</taxon>
        <taxon>Embryophyta</taxon>
        <taxon>Tracheophyta</taxon>
        <taxon>Spermatophyta</taxon>
        <taxon>Magnoliopsida</taxon>
        <taxon>eudicotyledons</taxon>
        <taxon>Gunneridae</taxon>
        <taxon>Pentapetalae</taxon>
        <taxon>rosids</taxon>
        <taxon>fabids</taxon>
        <taxon>Fabales</taxon>
        <taxon>Fabaceae</taxon>
        <taxon>Papilionoideae</taxon>
        <taxon>50 kb inversion clade</taxon>
        <taxon>NPAAA clade</taxon>
        <taxon>indigoferoid/millettioid clade</taxon>
        <taxon>Phaseoleae</taxon>
        <taxon>Cajanus</taxon>
    </lineage>
</organism>
<dbReference type="AlphaFoldDB" id="A0A151U8F7"/>
<dbReference type="GO" id="GO:0003676">
    <property type="term" value="F:nucleic acid binding"/>
    <property type="evidence" value="ECO:0007669"/>
    <property type="project" value="InterPro"/>
</dbReference>
<evidence type="ECO:0000313" key="2">
    <source>
        <dbReference type="Proteomes" id="UP000075243"/>
    </source>
</evidence>
<dbReference type="InterPro" id="IPR039537">
    <property type="entry name" value="Retrotran_Ty1/copia-like"/>
</dbReference>
<dbReference type="InterPro" id="IPR036397">
    <property type="entry name" value="RNaseH_sf"/>
</dbReference>
<dbReference type="PANTHER" id="PTHR42648:SF18">
    <property type="entry name" value="RETROTRANSPOSON, UNCLASSIFIED-LIKE PROTEIN"/>
    <property type="match status" value="1"/>
</dbReference>
<keyword evidence="2" id="KW-1185">Reference proteome</keyword>
<name>A0A151U8F7_CAJCA</name>
<dbReference type="Gene3D" id="3.30.420.10">
    <property type="entry name" value="Ribonuclease H-like superfamily/Ribonuclease H"/>
    <property type="match status" value="1"/>
</dbReference>
<evidence type="ECO:0008006" key="3">
    <source>
        <dbReference type="Google" id="ProtNLM"/>
    </source>
</evidence>
<reference evidence="1 2" key="1">
    <citation type="journal article" date="2012" name="Nat. Biotechnol.">
        <title>Draft genome sequence of pigeonpea (Cajanus cajan), an orphan legume crop of resource-poor farmers.</title>
        <authorList>
            <person name="Varshney R.K."/>
            <person name="Chen W."/>
            <person name="Li Y."/>
            <person name="Bharti A.K."/>
            <person name="Saxena R.K."/>
            <person name="Schlueter J.A."/>
            <person name="Donoghue M.T."/>
            <person name="Azam S."/>
            <person name="Fan G."/>
            <person name="Whaley A.M."/>
            <person name="Farmer A.D."/>
            <person name="Sheridan J."/>
            <person name="Iwata A."/>
            <person name="Tuteja R."/>
            <person name="Penmetsa R.V."/>
            <person name="Wu W."/>
            <person name="Upadhyaya H.D."/>
            <person name="Yang S.P."/>
            <person name="Shah T."/>
            <person name="Saxena K.B."/>
            <person name="Michael T."/>
            <person name="McCombie W.R."/>
            <person name="Yang B."/>
            <person name="Zhang G."/>
            <person name="Yang H."/>
            <person name="Wang J."/>
            <person name="Spillane C."/>
            <person name="Cook D.R."/>
            <person name="May G.D."/>
            <person name="Xu X."/>
            <person name="Jackson S.A."/>
        </authorList>
    </citation>
    <scope>NUCLEOTIDE SEQUENCE [LARGE SCALE GENOMIC DNA]</scope>
    <source>
        <strain evidence="2">cv. Asha</strain>
    </source>
</reference>
<dbReference type="EMBL" id="CM003603">
    <property type="protein sequence ID" value="KYP75558.1"/>
    <property type="molecule type" value="Genomic_DNA"/>
</dbReference>